<dbReference type="AlphaFoldDB" id="A0A8E0VDU1"/>
<protein>
    <submittedName>
        <fullName evidence="2">Teneurin-2</fullName>
    </submittedName>
</protein>
<gene>
    <name evidence="2" type="ORF">FBUS_01404</name>
</gene>
<comment type="caution">
    <text evidence="2">The sequence shown here is derived from an EMBL/GenBank/DDBJ whole genome shotgun (WGS) entry which is preliminary data.</text>
</comment>
<accession>A0A8E0VDU1</accession>
<reference evidence="2" key="1">
    <citation type="submission" date="2019-05" db="EMBL/GenBank/DDBJ databases">
        <title>Annotation for the trematode Fasciolopsis buski.</title>
        <authorList>
            <person name="Choi Y.-J."/>
        </authorList>
    </citation>
    <scope>NUCLEOTIDE SEQUENCE</scope>
    <source>
        <strain evidence="2">HT</strain>
        <tissue evidence="2">Whole worm</tissue>
    </source>
</reference>
<proteinExistence type="predicted"/>
<name>A0A8E0VDU1_9TREM</name>
<evidence type="ECO:0000313" key="3">
    <source>
        <dbReference type="Proteomes" id="UP000728185"/>
    </source>
</evidence>
<dbReference type="OrthoDB" id="10598323at2759"/>
<sequence length="209" mass="22309">MHAGTDLDTPYRGRQRRQTYQLSSRRRDSSLGGYSHNFYGVPTGAGTLPRRHRLDVSLTRATTIGAGDGTLRSAQRLAQSIRTGVIPPPPSEPPPATPLSGSLMSELGTIGVSTGGGAGTSGLINSFALQLHNQQQQQRQAAALAAAVAASGGVHPHLFSALGAQNPGLPNPYILNGELFRSCFWFHDSTRVSSIWELFFFQVKVVCAK</sequence>
<dbReference type="Proteomes" id="UP000728185">
    <property type="component" value="Unassembled WGS sequence"/>
</dbReference>
<keyword evidence="3" id="KW-1185">Reference proteome</keyword>
<feature type="region of interest" description="Disordered" evidence="1">
    <location>
        <begin position="1"/>
        <end position="35"/>
    </location>
</feature>
<evidence type="ECO:0000313" key="2">
    <source>
        <dbReference type="EMBL" id="KAA0183521.1"/>
    </source>
</evidence>
<dbReference type="EMBL" id="LUCM01011743">
    <property type="protein sequence ID" value="KAA0183521.1"/>
    <property type="molecule type" value="Genomic_DNA"/>
</dbReference>
<evidence type="ECO:0000256" key="1">
    <source>
        <dbReference type="SAM" id="MobiDB-lite"/>
    </source>
</evidence>
<organism evidence="2 3">
    <name type="scientific">Fasciolopsis buskii</name>
    <dbReference type="NCBI Taxonomy" id="27845"/>
    <lineage>
        <taxon>Eukaryota</taxon>
        <taxon>Metazoa</taxon>
        <taxon>Spiralia</taxon>
        <taxon>Lophotrochozoa</taxon>
        <taxon>Platyhelminthes</taxon>
        <taxon>Trematoda</taxon>
        <taxon>Digenea</taxon>
        <taxon>Plagiorchiida</taxon>
        <taxon>Echinostomata</taxon>
        <taxon>Echinostomatoidea</taxon>
        <taxon>Fasciolidae</taxon>
        <taxon>Fasciolopsis</taxon>
    </lineage>
</organism>